<keyword evidence="7" id="KW-1185">Reference proteome</keyword>
<dbReference type="Proteomes" id="UP000694844">
    <property type="component" value="Chromosome 6"/>
</dbReference>
<keyword evidence="4 6" id="KW-1133">Transmembrane helix</keyword>
<dbReference type="GO" id="GO:0016020">
    <property type="term" value="C:membrane"/>
    <property type="evidence" value="ECO:0007669"/>
    <property type="project" value="UniProtKB-SubCell"/>
</dbReference>
<dbReference type="KEGG" id="cvn:111101177"/>
<dbReference type="AlphaFoldDB" id="A0A8B8AFH1"/>
<feature type="transmembrane region" description="Helical" evidence="6">
    <location>
        <begin position="85"/>
        <end position="106"/>
    </location>
</feature>
<reference evidence="8" key="1">
    <citation type="submission" date="2025-08" db="UniProtKB">
        <authorList>
            <consortium name="RefSeq"/>
        </authorList>
    </citation>
    <scope>IDENTIFICATION</scope>
    <source>
        <tissue evidence="8">Whole sample</tissue>
    </source>
</reference>
<sequence length="113" mass="12002">MSTEAAGYDQKTPHGQPAVAVVTQPVPLTGVIAPVPHQNWMVPAVLTCIFCFWPIGIFSIIYASKANSAAARGDGVETELYSSRARNLVIITLSVGLIIISISIIVRTTSGTY</sequence>
<dbReference type="PANTHER" id="PTHR14948">
    <property type="entry name" value="NG5"/>
    <property type="match status" value="1"/>
</dbReference>
<accession>A0A8B8AFH1</accession>
<dbReference type="OrthoDB" id="10038436at2759"/>
<dbReference type="GeneID" id="111101177"/>
<dbReference type="RefSeq" id="XP_022289253.1">
    <property type="nucleotide sequence ID" value="XM_022433545.1"/>
</dbReference>
<evidence type="ECO:0000256" key="2">
    <source>
        <dbReference type="ARBA" id="ARBA00006843"/>
    </source>
</evidence>
<evidence type="ECO:0000256" key="5">
    <source>
        <dbReference type="ARBA" id="ARBA00023136"/>
    </source>
</evidence>
<evidence type="ECO:0000256" key="3">
    <source>
        <dbReference type="ARBA" id="ARBA00022692"/>
    </source>
</evidence>
<comment type="similarity">
    <text evidence="2">Belongs to the CD225/Dispanin family.</text>
</comment>
<organism evidence="7 8">
    <name type="scientific">Crassostrea virginica</name>
    <name type="common">Eastern oyster</name>
    <dbReference type="NCBI Taxonomy" id="6565"/>
    <lineage>
        <taxon>Eukaryota</taxon>
        <taxon>Metazoa</taxon>
        <taxon>Spiralia</taxon>
        <taxon>Lophotrochozoa</taxon>
        <taxon>Mollusca</taxon>
        <taxon>Bivalvia</taxon>
        <taxon>Autobranchia</taxon>
        <taxon>Pteriomorphia</taxon>
        <taxon>Ostreida</taxon>
        <taxon>Ostreoidea</taxon>
        <taxon>Ostreidae</taxon>
        <taxon>Crassostrea</taxon>
    </lineage>
</organism>
<dbReference type="Pfam" id="PF04505">
    <property type="entry name" value="CD225"/>
    <property type="match status" value="1"/>
</dbReference>
<dbReference type="InterPro" id="IPR007593">
    <property type="entry name" value="CD225/Dispanin_fam"/>
</dbReference>
<gene>
    <name evidence="8" type="primary">LOC111101177</name>
</gene>
<feature type="transmembrane region" description="Helical" evidence="6">
    <location>
        <begin position="40"/>
        <end position="64"/>
    </location>
</feature>
<keyword evidence="3 6" id="KW-0812">Transmembrane</keyword>
<protein>
    <submittedName>
        <fullName evidence="8">Proline-rich transmembrane protein 1-like</fullName>
    </submittedName>
</protein>
<keyword evidence="5 6" id="KW-0472">Membrane</keyword>
<dbReference type="PANTHER" id="PTHR14948:SF25">
    <property type="entry name" value="DUF4190 DOMAIN-CONTAINING PROTEIN"/>
    <property type="match status" value="1"/>
</dbReference>
<dbReference type="InterPro" id="IPR051423">
    <property type="entry name" value="CD225/Dispanin"/>
</dbReference>
<evidence type="ECO:0000256" key="6">
    <source>
        <dbReference type="SAM" id="Phobius"/>
    </source>
</evidence>
<name>A0A8B8AFH1_CRAVI</name>
<proteinExistence type="inferred from homology"/>
<evidence type="ECO:0000313" key="8">
    <source>
        <dbReference type="RefSeq" id="XP_022289253.1"/>
    </source>
</evidence>
<evidence type="ECO:0000256" key="1">
    <source>
        <dbReference type="ARBA" id="ARBA00004370"/>
    </source>
</evidence>
<comment type="subcellular location">
    <subcellularLocation>
        <location evidence="1">Membrane</location>
    </subcellularLocation>
</comment>
<evidence type="ECO:0000313" key="7">
    <source>
        <dbReference type="Proteomes" id="UP000694844"/>
    </source>
</evidence>
<evidence type="ECO:0000256" key="4">
    <source>
        <dbReference type="ARBA" id="ARBA00022989"/>
    </source>
</evidence>